<dbReference type="SUPFAM" id="SSF161111">
    <property type="entry name" value="Cation efflux protein transmembrane domain-like"/>
    <property type="match status" value="1"/>
</dbReference>
<gene>
    <name evidence="9" type="ORF">HMPREF1316_1454</name>
</gene>
<evidence type="ECO:0000256" key="4">
    <source>
        <dbReference type="ARBA" id="ARBA00022692"/>
    </source>
</evidence>
<dbReference type="eggNOG" id="COG0053">
    <property type="taxonomic scope" value="Bacteria"/>
</dbReference>
<dbReference type="Gene3D" id="3.30.70.1350">
    <property type="entry name" value="Cation efflux protein, cytoplasmic domain"/>
    <property type="match status" value="1"/>
</dbReference>
<keyword evidence="10" id="KW-1185">Reference proteome</keyword>
<dbReference type="InterPro" id="IPR002524">
    <property type="entry name" value="Cation_efflux"/>
</dbReference>
<feature type="domain" description="Cation efflux protein transmembrane" evidence="7">
    <location>
        <begin position="45"/>
        <end position="235"/>
    </location>
</feature>
<reference evidence="9 10" key="1">
    <citation type="submission" date="2013-08" db="EMBL/GenBank/DDBJ databases">
        <authorList>
            <person name="Durkin A.S."/>
            <person name="Haft D.R."/>
            <person name="McCorrison J."/>
            <person name="Torralba M."/>
            <person name="Gillis M."/>
            <person name="Haft D.H."/>
            <person name="Methe B."/>
            <person name="Sutton G."/>
            <person name="Nelson K.E."/>
        </authorList>
    </citation>
    <scope>NUCLEOTIDE SEQUENCE [LARGE SCALE GENOMIC DNA]</scope>
    <source>
        <strain evidence="9 10">F0195</strain>
    </source>
</reference>
<keyword evidence="5" id="KW-1133">Transmembrane helix</keyword>
<keyword evidence="6" id="KW-0472">Membrane</keyword>
<dbReference type="GO" id="GO:0008324">
    <property type="term" value="F:monoatomic cation transmembrane transporter activity"/>
    <property type="evidence" value="ECO:0007669"/>
    <property type="project" value="InterPro"/>
</dbReference>
<dbReference type="Gene3D" id="1.20.1510.10">
    <property type="entry name" value="Cation efflux protein transmembrane domain"/>
    <property type="match status" value="1"/>
</dbReference>
<dbReference type="Pfam" id="PF16916">
    <property type="entry name" value="ZT_dimer"/>
    <property type="match status" value="1"/>
</dbReference>
<dbReference type="InterPro" id="IPR050291">
    <property type="entry name" value="CDF_Transporter"/>
</dbReference>
<dbReference type="Pfam" id="PF01545">
    <property type="entry name" value="Cation_efflux"/>
    <property type="match status" value="1"/>
</dbReference>
<dbReference type="InterPro" id="IPR027469">
    <property type="entry name" value="Cation_efflux_TMD_sf"/>
</dbReference>
<evidence type="ECO:0000256" key="1">
    <source>
        <dbReference type="ARBA" id="ARBA00004141"/>
    </source>
</evidence>
<dbReference type="AlphaFoldDB" id="U2TUG7"/>
<evidence type="ECO:0000256" key="3">
    <source>
        <dbReference type="ARBA" id="ARBA00022448"/>
    </source>
</evidence>
<comment type="caution">
    <text evidence="9">The sequence shown here is derived from an EMBL/GenBank/DDBJ whole genome shotgun (WGS) entry which is preliminary data.</text>
</comment>
<evidence type="ECO:0000256" key="5">
    <source>
        <dbReference type="ARBA" id="ARBA00022989"/>
    </source>
</evidence>
<dbReference type="EMBL" id="AWEZ01000017">
    <property type="protein sequence ID" value="ERL10000.1"/>
    <property type="molecule type" value="Genomic_DNA"/>
</dbReference>
<organism evidence="9 10">
    <name type="scientific">Olsenella profusa F0195</name>
    <dbReference type="NCBI Taxonomy" id="1125712"/>
    <lineage>
        <taxon>Bacteria</taxon>
        <taxon>Bacillati</taxon>
        <taxon>Actinomycetota</taxon>
        <taxon>Coriobacteriia</taxon>
        <taxon>Coriobacteriales</taxon>
        <taxon>Atopobiaceae</taxon>
        <taxon>Olsenella</taxon>
    </lineage>
</organism>
<dbReference type="InterPro" id="IPR058533">
    <property type="entry name" value="Cation_efflux_TM"/>
</dbReference>
<dbReference type="Proteomes" id="UP000016638">
    <property type="component" value="Unassembled WGS sequence"/>
</dbReference>
<dbReference type="GO" id="GO:0016020">
    <property type="term" value="C:membrane"/>
    <property type="evidence" value="ECO:0007669"/>
    <property type="project" value="UniProtKB-SubCell"/>
</dbReference>
<sequence length="406" mass="43392">MGHPSQPRRSDDLATRIVAHMVPDPTDLDDPATRAAYGRLSSVTCVLLNVLLSIGKGAAGVLAGSVSVVADAINNLSDASSNVVALIGFRLASRPADEGHPFGHGRFEYLAGLAVAMLIVVMGAQLGRSSIEHILWPTPTDFNVPTVLALGASILVKLGMMRLNHSMGRRTGSKVLEATAIDSRNDVITTSVVLAAGIVSQLTDVQLDGWASLGVAVLIVASGIGLMRDTVNPLLGQTPSTTLVRRVYDRIMGYPSVLGTHDLLIHDYGPGRQFASAHVEMAADTTVRHSHEVLDLIERDLLREEGLRIVLHCDPIETTNGLADLRNWLAARLAGIDPSLSVHDVEVTHPVAGGPAHVSLDCYRPERLPIDDDELRRRITDAVLLRYPDASCDIVIDTGFVSPLSP</sequence>
<name>U2TUG7_9ACTN</name>
<accession>U2TUG7</accession>
<protein>
    <submittedName>
        <fullName evidence="9">Cation diffusion facilitator family transporter</fullName>
    </submittedName>
</protein>
<evidence type="ECO:0000256" key="6">
    <source>
        <dbReference type="ARBA" id="ARBA00023136"/>
    </source>
</evidence>
<dbReference type="SUPFAM" id="SSF160240">
    <property type="entry name" value="Cation efflux protein cytoplasmic domain-like"/>
    <property type="match status" value="1"/>
</dbReference>
<dbReference type="InterPro" id="IPR036837">
    <property type="entry name" value="Cation_efflux_CTD_sf"/>
</dbReference>
<evidence type="ECO:0000259" key="8">
    <source>
        <dbReference type="Pfam" id="PF16916"/>
    </source>
</evidence>
<evidence type="ECO:0000313" key="10">
    <source>
        <dbReference type="Proteomes" id="UP000016638"/>
    </source>
</evidence>
<feature type="domain" description="Cation efflux protein cytoplasmic" evidence="8">
    <location>
        <begin position="242"/>
        <end position="315"/>
    </location>
</feature>
<evidence type="ECO:0000256" key="2">
    <source>
        <dbReference type="ARBA" id="ARBA00008114"/>
    </source>
</evidence>
<dbReference type="PANTHER" id="PTHR43840">
    <property type="entry name" value="MITOCHONDRIAL METAL TRANSPORTER 1-RELATED"/>
    <property type="match status" value="1"/>
</dbReference>
<dbReference type="RefSeq" id="WP_021725293.1">
    <property type="nucleotide sequence ID" value="NZ_AWEZ01000017.1"/>
</dbReference>
<comment type="subcellular location">
    <subcellularLocation>
        <location evidence="1">Membrane</location>
        <topology evidence="1">Multi-pass membrane protein</topology>
    </subcellularLocation>
</comment>
<evidence type="ECO:0000259" key="7">
    <source>
        <dbReference type="Pfam" id="PF01545"/>
    </source>
</evidence>
<dbReference type="NCBIfam" id="TIGR01297">
    <property type="entry name" value="CDF"/>
    <property type="match status" value="1"/>
</dbReference>
<dbReference type="PANTHER" id="PTHR43840:SF15">
    <property type="entry name" value="MITOCHONDRIAL METAL TRANSPORTER 1-RELATED"/>
    <property type="match status" value="1"/>
</dbReference>
<evidence type="ECO:0000313" key="9">
    <source>
        <dbReference type="EMBL" id="ERL10000.1"/>
    </source>
</evidence>
<dbReference type="FunFam" id="1.20.1510.10:FF:000006">
    <property type="entry name" value="Divalent cation efflux transporter"/>
    <property type="match status" value="1"/>
</dbReference>
<dbReference type="PATRIC" id="fig|1125712.3.peg.488"/>
<dbReference type="STRING" id="1125712.HMPREF1316_1454"/>
<dbReference type="InterPro" id="IPR027470">
    <property type="entry name" value="Cation_efflux_CTD"/>
</dbReference>
<proteinExistence type="inferred from homology"/>
<comment type="similarity">
    <text evidence="2">Belongs to the cation diffusion facilitator (CDF) transporter (TC 2.A.4) family.</text>
</comment>
<keyword evidence="4" id="KW-0812">Transmembrane</keyword>
<keyword evidence="3" id="KW-0813">Transport</keyword>